<dbReference type="Pfam" id="PF00919">
    <property type="entry name" value="UPF0004"/>
    <property type="match status" value="1"/>
</dbReference>
<sequence length="451" mass="51583">MKTCAFVTLGCKVNQYETQALREAIISSGYKEAPPSSSADLYVVNTCTVTSTSNEKSRQQIRRVIRNNPDAKVIVTGCYAEANAEEIKKIDGVDYVFEKSREGKIVDFIKNGFASNNNSSSVSNDIIESYRTNLRRNESAFHLKISKFDGHTRAFLKIEDGCDYYCSYCIIPYVRGKVISKRIDDILFETEQLVNNGYKEIVLTGIHLGAYGKDMEHQSNILHVLRELQNLSGLKRIRLSSIDVNEVTESLIDIVASSDKICPHFHLPLQSGDDYILKRMNRKYNVIEYLRTLEKIKEKMERPSISTDIIVGFPGEKKRHFENTLRLCEKAEFSRIHIFPFSPREGTPAAKMSDHCNPSEINTRKKELEFMAMETSLRYKTSFIGRNINILVEGKRDKKTGKLCGYSDRYIKALFDGPNELMNNIVNVHVERVFPSFVLCKLLQPIENETY</sequence>
<accession>A0A0F9FUH9</accession>
<evidence type="ECO:0000256" key="1">
    <source>
        <dbReference type="ARBA" id="ARBA00001966"/>
    </source>
</evidence>
<dbReference type="NCBIfam" id="TIGR01579">
    <property type="entry name" value="MiaB-like-C"/>
    <property type="match status" value="1"/>
</dbReference>
<evidence type="ECO:0000256" key="5">
    <source>
        <dbReference type="ARBA" id="ARBA00022490"/>
    </source>
</evidence>
<dbReference type="InterPro" id="IPR020612">
    <property type="entry name" value="Methylthiotransferase_CS"/>
</dbReference>
<evidence type="ECO:0000256" key="12">
    <source>
        <dbReference type="ARBA" id="ARBA00031213"/>
    </source>
</evidence>
<dbReference type="InterPro" id="IPR006467">
    <property type="entry name" value="MiaB-like_bact"/>
</dbReference>
<dbReference type="InterPro" id="IPR023404">
    <property type="entry name" value="rSAM_horseshoe"/>
</dbReference>
<feature type="domain" description="TRAM" evidence="14">
    <location>
        <begin position="381"/>
        <end position="444"/>
    </location>
</feature>
<dbReference type="PROSITE" id="PS50926">
    <property type="entry name" value="TRAM"/>
    <property type="match status" value="1"/>
</dbReference>
<dbReference type="GO" id="GO:0046872">
    <property type="term" value="F:metal ion binding"/>
    <property type="evidence" value="ECO:0007669"/>
    <property type="project" value="UniProtKB-KW"/>
</dbReference>
<evidence type="ECO:0000256" key="2">
    <source>
        <dbReference type="ARBA" id="ARBA00002399"/>
    </source>
</evidence>
<comment type="function">
    <text evidence="2">Catalyzes the methylthiolation of N6-threonylcarbamoyladenosine (t(6)A), leading to the formation of 2-methylthio-N6-threonylcarbamoyladenosine (ms(2)t(6)A) at position 37 in tRNAs that read codons beginning with adenine.</text>
</comment>
<evidence type="ECO:0000313" key="17">
    <source>
        <dbReference type="EMBL" id="KKL81941.1"/>
    </source>
</evidence>
<evidence type="ECO:0000259" key="14">
    <source>
        <dbReference type="PROSITE" id="PS50926"/>
    </source>
</evidence>
<evidence type="ECO:0000256" key="11">
    <source>
        <dbReference type="ARBA" id="ARBA00023014"/>
    </source>
</evidence>
<evidence type="ECO:0000256" key="8">
    <source>
        <dbReference type="ARBA" id="ARBA00022694"/>
    </source>
</evidence>
<evidence type="ECO:0000256" key="3">
    <source>
        <dbReference type="ARBA" id="ARBA00013273"/>
    </source>
</evidence>
<dbReference type="PROSITE" id="PS01278">
    <property type="entry name" value="MTTASE_RADICAL"/>
    <property type="match status" value="1"/>
</dbReference>
<dbReference type="SFLD" id="SFLDS00029">
    <property type="entry name" value="Radical_SAM"/>
    <property type="match status" value="1"/>
</dbReference>
<dbReference type="SFLD" id="SFLDG01082">
    <property type="entry name" value="B12-binding_domain_containing"/>
    <property type="match status" value="1"/>
</dbReference>
<comment type="caution">
    <text evidence="17">The sequence shown here is derived from an EMBL/GenBank/DDBJ whole genome shotgun (WGS) entry which is preliminary data.</text>
</comment>
<dbReference type="FunFam" id="3.80.30.20:FF:000001">
    <property type="entry name" value="tRNA-2-methylthio-N(6)-dimethylallyladenosine synthase 2"/>
    <property type="match status" value="1"/>
</dbReference>
<organism evidence="17">
    <name type="scientific">marine sediment metagenome</name>
    <dbReference type="NCBI Taxonomy" id="412755"/>
    <lineage>
        <taxon>unclassified sequences</taxon>
        <taxon>metagenomes</taxon>
        <taxon>ecological metagenomes</taxon>
    </lineage>
</organism>
<dbReference type="CDD" id="cd01335">
    <property type="entry name" value="Radical_SAM"/>
    <property type="match status" value="1"/>
</dbReference>
<dbReference type="SFLD" id="SFLDG01061">
    <property type="entry name" value="methylthiotransferase"/>
    <property type="match status" value="1"/>
</dbReference>
<reference evidence="17" key="1">
    <citation type="journal article" date="2015" name="Nature">
        <title>Complex archaea that bridge the gap between prokaryotes and eukaryotes.</title>
        <authorList>
            <person name="Spang A."/>
            <person name="Saw J.H."/>
            <person name="Jorgensen S.L."/>
            <person name="Zaremba-Niedzwiedzka K."/>
            <person name="Martijn J."/>
            <person name="Lind A.E."/>
            <person name="van Eijk R."/>
            <person name="Schleper C."/>
            <person name="Guy L."/>
            <person name="Ettema T.J."/>
        </authorList>
    </citation>
    <scope>NUCLEOTIDE SEQUENCE</scope>
</reference>
<dbReference type="InterPro" id="IPR013848">
    <property type="entry name" value="Methylthiotransferase_N"/>
</dbReference>
<dbReference type="GO" id="GO:0051539">
    <property type="term" value="F:4 iron, 4 sulfur cluster binding"/>
    <property type="evidence" value="ECO:0007669"/>
    <property type="project" value="UniProtKB-KW"/>
</dbReference>
<dbReference type="SUPFAM" id="SSF102114">
    <property type="entry name" value="Radical SAM enzymes"/>
    <property type="match status" value="1"/>
</dbReference>
<keyword evidence="8" id="KW-0819">tRNA processing</keyword>
<evidence type="ECO:0000256" key="4">
    <source>
        <dbReference type="ARBA" id="ARBA00022485"/>
    </source>
</evidence>
<keyword evidence="5" id="KW-0963">Cytoplasm</keyword>
<dbReference type="PROSITE" id="PS51449">
    <property type="entry name" value="MTTASE_N"/>
    <property type="match status" value="1"/>
</dbReference>
<dbReference type="GO" id="GO:0035598">
    <property type="term" value="F:tRNA (N(6)-L-threonylcarbamoyladenosine(37)-C(2))-methylthiotransferase activity"/>
    <property type="evidence" value="ECO:0007669"/>
    <property type="project" value="UniProtKB-EC"/>
</dbReference>
<dbReference type="InterPro" id="IPR002792">
    <property type="entry name" value="TRAM_dom"/>
</dbReference>
<dbReference type="FunFam" id="3.40.50.12160:FF:000004">
    <property type="entry name" value="Threonylcarbamoyladenosine tRNA methylthiotransferase MtaB"/>
    <property type="match status" value="1"/>
</dbReference>
<dbReference type="InterPro" id="IPR005839">
    <property type="entry name" value="Methylthiotransferase"/>
</dbReference>
<dbReference type="InterPro" id="IPR006638">
    <property type="entry name" value="Elp3/MiaA/NifB-like_rSAM"/>
</dbReference>
<dbReference type="EMBL" id="LAZR01022417">
    <property type="protein sequence ID" value="KKL81941.1"/>
    <property type="molecule type" value="Genomic_DNA"/>
</dbReference>
<evidence type="ECO:0000256" key="13">
    <source>
        <dbReference type="ARBA" id="ARBA00051661"/>
    </source>
</evidence>
<comment type="cofactor">
    <cofactor evidence="1">
        <name>[4Fe-4S] cluster</name>
        <dbReference type="ChEBI" id="CHEBI:49883"/>
    </cofactor>
</comment>
<evidence type="ECO:0000256" key="9">
    <source>
        <dbReference type="ARBA" id="ARBA00022723"/>
    </source>
</evidence>
<keyword evidence="4" id="KW-0004">4Fe-4S</keyword>
<evidence type="ECO:0000256" key="7">
    <source>
        <dbReference type="ARBA" id="ARBA00022691"/>
    </source>
</evidence>
<dbReference type="PROSITE" id="PS51918">
    <property type="entry name" value="RADICAL_SAM"/>
    <property type="match status" value="1"/>
</dbReference>
<proteinExistence type="predicted"/>
<dbReference type="InterPro" id="IPR007197">
    <property type="entry name" value="rSAM"/>
</dbReference>
<dbReference type="Gene3D" id="3.80.30.20">
    <property type="entry name" value="tm_1862 like domain"/>
    <property type="match status" value="1"/>
</dbReference>
<feature type="domain" description="MTTase N-terminal" evidence="15">
    <location>
        <begin position="2"/>
        <end position="114"/>
    </location>
</feature>
<dbReference type="EC" id="2.8.4.5" evidence="3"/>
<keyword evidence="7" id="KW-0949">S-adenosyl-L-methionine</keyword>
<evidence type="ECO:0000256" key="10">
    <source>
        <dbReference type="ARBA" id="ARBA00023004"/>
    </source>
</evidence>
<dbReference type="NCBIfam" id="TIGR00089">
    <property type="entry name" value="MiaB/RimO family radical SAM methylthiotransferase"/>
    <property type="match status" value="1"/>
</dbReference>
<gene>
    <name evidence="17" type="ORF">LCGC14_1989730</name>
</gene>
<keyword evidence="6" id="KW-0808">Transferase</keyword>
<feature type="domain" description="Radical SAM core" evidence="16">
    <location>
        <begin position="148"/>
        <end position="378"/>
    </location>
</feature>
<comment type="catalytic activity">
    <reaction evidence="13">
        <text>N(6)-L-threonylcarbamoyladenosine(37) in tRNA + (sulfur carrier)-SH + AH2 + 2 S-adenosyl-L-methionine = 2-methylsulfanyl-N(6)-L-threonylcarbamoyladenosine(37) in tRNA + (sulfur carrier)-H + 5'-deoxyadenosine + L-methionine + A + S-adenosyl-L-homocysteine + 2 H(+)</text>
        <dbReference type="Rhea" id="RHEA:37075"/>
        <dbReference type="Rhea" id="RHEA-COMP:10163"/>
        <dbReference type="Rhea" id="RHEA-COMP:11092"/>
        <dbReference type="Rhea" id="RHEA-COMP:14737"/>
        <dbReference type="Rhea" id="RHEA-COMP:14739"/>
        <dbReference type="ChEBI" id="CHEBI:13193"/>
        <dbReference type="ChEBI" id="CHEBI:15378"/>
        <dbReference type="ChEBI" id="CHEBI:17319"/>
        <dbReference type="ChEBI" id="CHEBI:17499"/>
        <dbReference type="ChEBI" id="CHEBI:29917"/>
        <dbReference type="ChEBI" id="CHEBI:57844"/>
        <dbReference type="ChEBI" id="CHEBI:57856"/>
        <dbReference type="ChEBI" id="CHEBI:59789"/>
        <dbReference type="ChEBI" id="CHEBI:64428"/>
        <dbReference type="ChEBI" id="CHEBI:74418"/>
        <dbReference type="ChEBI" id="CHEBI:74420"/>
        <dbReference type="EC" id="2.8.4.5"/>
    </reaction>
</comment>
<evidence type="ECO:0000259" key="15">
    <source>
        <dbReference type="PROSITE" id="PS51449"/>
    </source>
</evidence>
<dbReference type="Gene3D" id="3.40.50.12160">
    <property type="entry name" value="Methylthiotransferase, N-terminal domain"/>
    <property type="match status" value="1"/>
</dbReference>
<dbReference type="InterPro" id="IPR058240">
    <property type="entry name" value="rSAM_sf"/>
</dbReference>
<protein>
    <recommendedName>
        <fullName evidence="3">tRNA (N(6)-L-threonylcarbamoyladenosine(37)-C(2))-methylthiotransferase</fullName>
        <ecNumber evidence="3">2.8.4.5</ecNumber>
    </recommendedName>
    <alternativeName>
        <fullName evidence="12">tRNA-t(6)A37 methylthiotransferase</fullName>
    </alternativeName>
</protein>
<dbReference type="Pfam" id="PF04055">
    <property type="entry name" value="Radical_SAM"/>
    <property type="match status" value="1"/>
</dbReference>
<evidence type="ECO:0000259" key="16">
    <source>
        <dbReference type="PROSITE" id="PS51918"/>
    </source>
</evidence>
<dbReference type="AlphaFoldDB" id="A0A0F9FUH9"/>
<keyword evidence="9" id="KW-0479">Metal-binding</keyword>
<keyword evidence="11" id="KW-0411">Iron-sulfur</keyword>
<dbReference type="SMART" id="SM00729">
    <property type="entry name" value="Elp3"/>
    <property type="match status" value="1"/>
</dbReference>
<keyword evidence="10" id="KW-0408">Iron</keyword>
<evidence type="ECO:0000256" key="6">
    <source>
        <dbReference type="ARBA" id="ARBA00022679"/>
    </source>
</evidence>
<dbReference type="PANTHER" id="PTHR11918">
    <property type="entry name" value="RADICAL SAM PROTEINS"/>
    <property type="match status" value="1"/>
</dbReference>
<name>A0A0F9FUH9_9ZZZZ</name>
<dbReference type="PANTHER" id="PTHR11918:SF45">
    <property type="entry name" value="THREONYLCARBAMOYLADENOSINE TRNA METHYLTHIOTRANSFERASE"/>
    <property type="match status" value="1"/>
</dbReference>
<dbReference type="InterPro" id="IPR038135">
    <property type="entry name" value="Methylthiotransferase_N_sf"/>
</dbReference>